<dbReference type="PROSITE" id="PS01348">
    <property type="entry name" value="MRAY_2"/>
    <property type="match status" value="1"/>
</dbReference>
<feature type="transmembrane region" description="Helical" evidence="12">
    <location>
        <begin position="319"/>
        <end position="337"/>
    </location>
</feature>
<keyword evidence="14" id="KW-1185">Reference proteome</keyword>
<dbReference type="CDD" id="cd06853">
    <property type="entry name" value="GT_WecA_like"/>
    <property type="match status" value="1"/>
</dbReference>
<evidence type="ECO:0000313" key="14">
    <source>
        <dbReference type="Proteomes" id="UP001652504"/>
    </source>
</evidence>
<dbReference type="HAMAP" id="MF_02030">
    <property type="entry name" value="WecA_Gammaproteo"/>
    <property type="match status" value="1"/>
</dbReference>
<gene>
    <name evidence="12 13" type="primary">wecA</name>
    <name evidence="13" type="ORF">OE749_01000</name>
</gene>
<accession>A0ABT3A3M9</accession>
<reference evidence="13 14" key="1">
    <citation type="submission" date="2022-10" db="EMBL/GenBank/DDBJ databases">
        <title>Aestuariibacter sp. AA17 isolated from Montipora capitata coral fragment.</title>
        <authorList>
            <person name="Emsley S.A."/>
            <person name="Pfannmuller K.M."/>
            <person name="Loughran R.M."/>
            <person name="Shlafstein M."/>
            <person name="Papke E."/>
            <person name="Saw J.H."/>
            <person name="Ushijima B."/>
            <person name="Videau P."/>
        </authorList>
    </citation>
    <scope>NUCLEOTIDE SEQUENCE [LARGE SCALE GENOMIC DNA]</scope>
    <source>
        <strain evidence="13 14">AA17</strain>
    </source>
</reference>
<comment type="cofactor">
    <cofactor evidence="12">
        <name>Mg(2+)</name>
        <dbReference type="ChEBI" id="CHEBI:18420"/>
    </cofactor>
</comment>
<evidence type="ECO:0000256" key="3">
    <source>
        <dbReference type="ARBA" id="ARBA00022519"/>
    </source>
</evidence>
<comment type="pathway">
    <text evidence="12">Bacterial outer membrane biogenesis; LPS O-antigen biosynthesis.</text>
</comment>
<keyword evidence="6 12" id="KW-0812">Transmembrane</keyword>
<comment type="caution">
    <text evidence="13">The sequence shown here is derived from an EMBL/GenBank/DDBJ whole genome shotgun (WGS) entry which is preliminary data.</text>
</comment>
<evidence type="ECO:0000256" key="6">
    <source>
        <dbReference type="ARBA" id="ARBA00022692"/>
    </source>
</evidence>
<dbReference type="InterPro" id="IPR000715">
    <property type="entry name" value="Glycosyl_transferase_4"/>
</dbReference>
<feature type="transmembrane region" description="Helical" evidence="12">
    <location>
        <begin position="47"/>
        <end position="67"/>
    </location>
</feature>
<evidence type="ECO:0000256" key="5">
    <source>
        <dbReference type="ARBA" id="ARBA00022679"/>
    </source>
</evidence>
<dbReference type="InterPro" id="IPR018480">
    <property type="entry name" value="PNAcMuramoyl-5peptid_Trfase_CS"/>
</dbReference>
<dbReference type="Pfam" id="PF00953">
    <property type="entry name" value="Glycos_transf_4"/>
    <property type="match status" value="1"/>
</dbReference>
<name>A0ABT3A3M9_9ALTE</name>
<proteinExistence type="inferred from homology"/>
<dbReference type="Proteomes" id="UP001652504">
    <property type="component" value="Unassembled WGS sequence"/>
</dbReference>
<dbReference type="NCBIfam" id="TIGR02380">
    <property type="entry name" value="ECA_wecA"/>
    <property type="match status" value="1"/>
</dbReference>
<keyword evidence="9 12" id="KW-1133">Transmembrane helix</keyword>
<dbReference type="EMBL" id="JAOWKX010000001">
    <property type="protein sequence ID" value="MCV2883271.1"/>
    <property type="molecule type" value="Genomic_DNA"/>
</dbReference>
<evidence type="ECO:0000313" key="13">
    <source>
        <dbReference type="EMBL" id="MCV2883271.1"/>
    </source>
</evidence>
<keyword evidence="7 12" id="KW-0460">Magnesium</keyword>
<evidence type="ECO:0000256" key="2">
    <source>
        <dbReference type="ARBA" id="ARBA00022475"/>
    </source>
</evidence>
<keyword evidence="11 12" id="KW-0464">Manganese</keyword>
<evidence type="ECO:0000256" key="7">
    <source>
        <dbReference type="ARBA" id="ARBA00022842"/>
    </source>
</evidence>
<feature type="transmembrane region" description="Helical" evidence="12">
    <location>
        <begin position="103"/>
        <end position="125"/>
    </location>
</feature>
<feature type="transmembrane region" description="Helical" evidence="12">
    <location>
        <begin position="293"/>
        <end position="313"/>
    </location>
</feature>
<evidence type="ECO:0000256" key="10">
    <source>
        <dbReference type="ARBA" id="ARBA00023136"/>
    </source>
</evidence>
<comment type="catalytic activity">
    <reaction evidence="12">
        <text>di-trans,octa-cis-undecaprenyl phosphate + UDP-N-acetyl-alpha-D-glucosamine = N-acetyl-alpha-D-glucosaminyl-di-trans,octa-cis-undecaprenyl diphosphate + UMP</text>
        <dbReference type="Rhea" id="RHEA:28090"/>
        <dbReference type="ChEBI" id="CHEBI:57705"/>
        <dbReference type="ChEBI" id="CHEBI:57865"/>
        <dbReference type="ChEBI" id="CHEBI:60392"/>
        <dbReference type="ChEBI" id="CHEBI:62959"/>
        <dbReference type="EC" id="2.7.8.33"/>
    </reaction>
</comment>
<comment type="similarity">
    <text evidence="12">Belongs to the glycosyltransferase 4 family. WecA subfamily.</text>
</comment>
<feature type="transmembrane region" description="Helical" evidence="12">
    <location>
        <begin position="6"/>
        <end position="26"/>
    </location>
</feature>
<organism evidence="13 14">
    <name type="scientific">Fluctibacter corallii</name>
    <dbReference type="NCBI Taxonomy" id="2984329"/>
    <lineage>
        <taxon>Bacteria</taxon>
        <taxon>Pseudomonadati</taxon>
        <taxon>Pseudomonadota</taxon>
        <taxon>Gammaproteobacteria</taxon>
        <taxon>Alteromonadales</taxon>
        <taxon>Alteromonadaceae</taxon>
        <taxon>Fluctibacter</taxon>
    </lineage>
</organism>
<keyword evidence="4 12" id="KW-0328">Glycosyltransferase</keyword>
<evidence type="ECO:0000256" key="11">
    <source>
        <dbReference type="ARBA" id="ARBA00023211"/>
    </source>
</evidence>
<dbReference type="EC" id="2.7.8.33" evidence="12"/>
<feature type="transmembrane region" description="Helical" evidence="12">
    <location>
        <begin position="158"/>
        <end position="176"/>
    </location>
</feature>
<keyword evidence="5 12" id="KW-0808">Transferase</keyword>
<protein>
    <recommendedName>
        <fullName evidence="12">Undecaprenyl-phosphate alpha-N-acetylglucosaminyl 1-phosphate transferase</fullName>
        <ecNumber evidence="12">2.7.8.33</ecNumber>
    </recommendedName>
    <alternativeName>
        <fullName evidence="12">UDP-GlcNAc:undecaprenyl-phosphate GlcNAc-1-phosphate transferase</fullName>
    </alternativeName>
    <alternativeName>
        <fullName evidence="12">Undecaprenyl-phosphate GlcNAc-1-phosphate transferase</fullName>
    </alternativeName>
</protein>
<keyword evidence="2 12" id="KW-1003">Cell membrane</keyword>
<dbReference type="InterPro" id="IPR012750">
    <property type="entry name" value="ECA_WecA-rel"/>
</dbReference>
<keyword evidence="10 12" id="KW-0472">Membrane</keyword>
<keyword evidence="3 12" id="KW-0997">Cell inner membrane</keyword>
<evidence type="ECO:0000256" key="12">
    <source>
        <dbReference type="HAMAP-Rule" id="MF_02030"/>
    </source>
</evidence>
<dbReference type="PANTHER" id="PTHR22926">
    <property type="entry name" value="PHOSPHO-N-ACETYLMURAMOYL-PENTAPEPTIDE-TRANSFERASE"/>
    <property type="match status" value="1"/>
</dbReference>
<feature type="transmembrane region" description="Helical" evidence="12">
    <location>
        <begin position="212"/>
        <end position="233"/>
    </location>
</feature>
<comment type="subcellular location">
    <subcellularLocation>
        <location evidence="12">Cell inner membrane</location>
        <topology evidence="12">Multi-pass membrane protein</topology>
    </subcellularLocation>
    <subcellularLocation>
        <location evidence="1">Cell membrane</location>
        <topology evidence="1">Multi-pass membrane protein</topology>
    </subcellularLocation>
</comment>
<feature type="transmembrane region" description="Helical" evidence="12">
    <location>
        <begin position="182"/>
        <end position="200"/>
    </location>
</feature>
<feature type="transmembrane region" description="Helical" evidence="12">
    <location>
        <begin position="245"/>
        <end position="262"/>
    </location>
</feature>
<comment type="function">
    <text evidence="12">Catalyzes the transfer of the GlcNAc-1-phosphate moiety from UDP-GlcNAc onto the carrier lipid undecaprenyl phosphate (C55-P), yielding GlcNAc-pyrophosphoryl-undecaprenyl (GlcNAc-PP-C55).</text>
</comment>
<evidence type="ECO:0000256" key="9">
    <source>
        <dbReference type="ARBA" id="ARBA00022989"/>
    </source>
</evidence>
<evidence type="ECO:0000256" key="1">
    <source>
        <dbReference type="ARBA" id="ARBA00004651"/>
    </source>
</evidence>
<comment type="cofactor">
    <cofactor evidence="12">
        <name>Mn(2+)</name>
        <dbReference type="ChEBI" id="CHEBI:29035"/>
    </cofactor>
</comment>
<evidence type="ECO:0000256" key="4">
    <source>
        <dbReference type="ARBA" id="ARBA00022676"/>
    </source>
</evidence>
<keyword evidence="8 12" id="KW-0448">Lipopolysaccharide biosynthesis</keyword>
<feature type="transmembrane region" description="Helical" evidence="12">
    <location>
        <begin position="131"/>
        <end position="151"/>
    </location>
</feature>
<dbReference type="RefSeq" id="WP_263710469.1">
    <property type="nucleotide sequence ID" value="NZ_JAOWKX010000001.1"/>
</dbReference>
<dbReference type="PANTHER" id="PTHR22926:SF3">
    <property type="entry name" value="UNDECAPRENYL-PHOSPHATE ALPHA-N-ACETYLGLUCOSAMINYL 1-PHOSPHATE TRANSFERASE"/>
    <property type="match status" value="1"/>
</dbReference>
<evidence type="ECO:0000256" key="8">
    <source>
        <dbReference type="ARBA" id="ARBA00022985"/>
    </source>
</evidence>
<sequence length="350" mass="38586">MTASFFSFFISFLSVFCSVFVLRPLATNFGLVDKPCSRKQHEGDIPLVGGLAIYVAITLCSFLITPFEAQYKMYLLSTSFMVLIGSLDDFYDIDARLRLIAQFLIGSLMVFGADLYISNLGSLFGMESVELGAFGPLFTVLAVVTCINAFNMTDGVDGLVGMLSLNTFLSLGILAYVSDFQFSNSLTSVLIGAIIAFLFFNFGSFKQGRYKIFMGDAGSMLMGLTAIWLITYSTQSGQSIMRPSTALWLIAIPLLDMFSVMIRRIRKGHSPLKASRDHFHHILLRRGYKKTSVSCMIALASAALCAIGVMIDINKVPDSVSILMFITVFVVYNLLIANEEKRQSARLTGR</sequence>